<gene>
    <name evidence="1" type="ORF">J3U88_14170</name>
</gene>
<dbReference type="AlphaFoldDB" id="A0A8J7U4N2"/>
<sequence length="140" mass="15179">MGGHWYDDFSVGVWKPGAAGDFFTHDPNSEIVYIGQGYPHDVSNLGPTQASGATVYAENGAFIQELVGKRQDGSLSADGFYTASIHVRDNRMMRDGGTEIDVNAGLNQVLSTLAPVVEAGWIEYRTYGEVAGIWRDQYGA</sequence>
<accession>A0A8J7U4N2</accession>
<organism evidence="1 2">
    <name type="scientific">Acanthopleuribacter pedis</name>
    <dbReference type="NCBI Taxonomy" id="442870"/>
    <lineage>
        <taxon>Bacteria</taxon>
        <taxon>Pseudomonadati</taxon>
        <taxon>Acidobacteriota</taxon>
        <taxon>Holophagae</taxon>
        <taxon>Acanthopleuribacterales</taxon>
        <taxon>Acanthopleuribacteraceae</taxon>
        <taxon>Acanthopleuribacter</taxon>
    </lineage>
</organism>
<dbReference type="Proteomes" id="UP000664417">
    <property type="component" value="Unassembled WGS sequence"/>
</dbReference>
<keyword evidence="2" id="KW-1185">Reference proteome</keyword>
<comment type="caution">
    <text evidence="1">The sequence shown here is derived from an EMBL/GenBank/DDBJ whole genome shotgun (WGS) entry which is preliminary data.</text>
</comment>
<dbReference type="EMBL" id="JAFREP010000013">
    <property type="protein sequence ID" value="MBO1319618.1"/>
    <property type="molecule type" value="Genomic_DNA"/>
</dbReference>
<name>A0A8J7U4N2_9BACT</name>
<protein>
    <submittedName>
        <fullName evidence="1">Uncharacterized protein</fullName>
    </submittedName>
</protein>
<evidence type="ECO:0000313" key="2">
    <source>
        <dbReference type="Proteomes" id="UP000664417"/>
    </source>
</evidence>
<proteinExistence type="predicted"/>
<evidence type="ECO:0000313" key="1">
    <source>
        <dbReference type="EMBL" id="MBO1319618.1"/>
    </source>
</evidence>
<reference evidence="1" key="1">
    <citation type="submission" date="2021-03" db="EMBL/GenBank/DDBJ databases">
        <authorList>
            <person name="Wang G."/>
        </authorList>
    </citation>
    <scope>NUCLEOTIDE SEQUENCE</scope>
    <source>
        <strain evidence="1">KCTC 12899</strain>
    </source>
</reference>
<dbReference type="RefSeq" id="WP_207859524.1">
    <property type="nucleotide sequence ID" value="NZ_JAFREP010000013.1"/>
</dbReference>